<evidence type="ECO:0000313" key="2">
    <source>
        <dbReference type="EMBL" id="CAF4054067.1"/>
    </source>
</evidence>
<evidence type="ECO:0000313" key="3">
    <source>
        <dbReference type="Proteomes" id="UP000663881"/>
    </source>
</evidence>
<accession>A0A819S6D4</accession>
<dbReference type="EMBL" id="CAJNON010000049">
    <property type="protein sequence ID" value="CAF0869049.1"/>
    <property type="molecule type" value="Genomic_DNA"/>
</dbReference>
<evidence type="ECO:0000313" key="1">
    <source>
        <dbReference type="EMBL" id="CAF0869049.1"/>
    </source>
</evidence>
<name>A0A819S6D4_9BILA</name>
<protein>
    <submittedName>
        <fullName evidence="2">Uncharacterized protein</fullName>
    </submittedName>
</protein>
<organism evidence="2 3">
    <name type="scientific">Adineta steineri</name>
    <dbReference type="NCBI Taxonomy" id="433720"/>
    <lineage>
        <taxon>Eukaryota</taxon>
        <taxon>Metazoa</taxon>
        <taxon>Spiralia</taxon>
        <taxon>Gnathifera</taxon>
        <taxon>Rotifera</taxon>
        <taxon>Eurotatoria</taxon>
        <taxon>Bdelloidea</taxon>
        <taxon>Adinetida</taxon>
        <taxon>Adinetidae</taxon>
        <taxon>Adineta</taxon>
    </lineage>
</organism>
<gene>
    <name evidence="2" type="ORF">OKA104_LOCUS32970</name>
    <name evidence="1" type="ORF">VCS650_LOCUS7618</name>
</gene>
<dbReference type="AlphaFoldDB" id="A0A819S6D4"/>
<dbReference type="Proteomes" id="UP000663881">
    <property type="component" value="Unassembled WGS sequence"/>
</dbReference>
<reference evidence="2" key="1">
    <citation type="submission" date="2021-02" db="EMBL/GenBank/DDBJ databases">
        <authorList>
            <person name="Nowell W R."/>
        </authorList>
    </citation>
    <scope>NUCLEOTIDE SEQUENCE</scope>
</reference>
<comment type="caution">
    <text evidence="2">The sequence shown here is derived from an EMBL/GenBank/DDBJ whole genome shotgun (WGS) entry which is preliminary data.</text>
</comment>
<dbReference type="EMBL" id="CAJOAY010004086">
    <property type="protein sequence ID" value="CAF4054067.1"/>
    <property type="molecule type" value="Genomic_DNA"/>
</dbReference>
<dbReference type="Proteomes" id="UP000663891">
    <property type="component" value="Unassembled WGS sequence"/>
</dbReference>
<proteinExistence type="predicted"/>
<sequence length="96" mass="10897">MIYEFGKHNGIINLLSLSSGGSIPWSPLTVNETYPTKNITKLKNLHSLIQDRFAQVSIGHGLWEDSGSISYSIERLNIFDTNFVIMHLTLWLPAFF</sequence>
<dbReference type="OrthoDB" id="529273at2759"/>